<evidence type="ECO:0000259" key="5">
    <source>
        <dbReference type="PROSITE" id="PS50865"/>
    </source>
</evidence>
<dbReference type="InterPro" id="IPR002893">
    <property type="entry name" value="Znf_MYND"/>
</dbReference>
<keyword evidence="3" id="KW-0862">Zinc</keyword>
<feature type="domain" description="MYND-type" evidence="5">
    <location>
        <begin position="135"/>
        <end position="175"/>
    </location>
</feature>
<organism evidence="6 7">
    <name type="scientific">Seminavis robusta</name>
    <dbReference type="NCBI Taxonomy" id="568900"/>
    <lineage>
        <taxon>Eukaryota</taxon>
        <taxon>Sar</taxon>
        <taxon>Stramenopiles</taxon>
        <taxon>Ochrophyta</taxon>
        <taxon>Bacillariophyta</taxon>
        <taxon>Bacillariophyceae</taxon>
        <taxon>Bacillariophycidae</taxon>
        <taxon>Naviculales</taxon>
        <taxon>Naviculaceae</taxon>
        <taxon>Seminavis</taxon>
    </lineage>
</organism>
<dbReference type="PROSITE" id="PS50865">
    <property type="entry name" value="ZF_MYND_2"/>
    <property type="match status" value="1"/>
</dbReference>
<accession>A0A9N8E895</accession>
<evidence type="ECO:0000256" key="1">
    <source>
        <dbReference type="ARBA" id="ARBA00022723"/>
    </source>
</evidence>
<protein>
    <recommendedName>
        <fullName evidence="5">MYND-type domain-containing protein</fullName>
    </recommendedName>
</protein>
<proteinExistence type="predicted"/>
<dbReference type="PROSITE" id="PS01360">
    <property type="entry name" value="ZF_MYND_1"/>
    <property type="match status" value="1"/>
</dbReference>
<dbReference type="AlphaFoldDB" id="A0A9N8E895"/>
<evidence type="ECO:0000313" key="7">
    <source>
        <dbReference type="Proteomes" id="UP001153069"/>
    </source>
</evidence>
<comment type="caution">
    <text evidence="6">The sequence shown here is derived from an EMBL/GenBank/DDBJ whole genome shotgun (WGS) entry which is preliminary data.</text>
</comment>
<dbReference type="GO" id="GO:0008270">
    <property type="term" value="F:zinc ion binding"/>
    <property type="evidence" value="ECO:0007669"/>
    <property type="project" value="UniProtKB-KW"/>
</dbReference>
<sequence length="398" mass="45116">MSRSKREIWLYCIQHSSDARQSREACYKKDEDHRVIWSFGSIPPLFYCATLLRSRCSQVTLGSFGRAGSVSKKLVKGQQTGDIFNSVVDKFSNPRTRPHSEEGILSRLGGIKNLLAAVCTPMTLSDGSAAVTRLCRKCSKLDEDEAMLVCGICQVAFYCSRECQLDDWKAHYKICKPLDERLQKASHYRDSTLKSFLEENYFAIMSEIVDLTNEGTLTQKDLILELDFRPDGSGSARAFRDPPVFKIGRATDYLNGSRPAEPDWFLKGTDMYGNNVKPVIRGLRDQHKRVLSEGSGMLTIARQPSKLISAVRLNLFCGSDNQSLFSDKAIRSFQRCRNLLHTFGEVDDFDDEFSGGMKTIILRHHRSSLQWLRDTISRLGEEDILDHNEDTHSTSEEE</sequence>
<name>A0A9N8E895_9STRA</name>
<keyword evidence="1" id="KW-0479">Metal-binding</keyword>
<dbReference type="EMBL" id="CAICTM010000762">
    <property type="protein sequence ID" value="CAB9516138.1"/>
    <property type="molecule type" value="Genomic_DNA"/>
</dbReference>
<reference evidence="6" key="1">
    <citation type="submission" date="2020-06" db="EMBL/GenBank/DDBJ databases">
        <authorList>
            <consortium name="Plant Systems Biology data submission"/>
        </authorList>
    </citation>
    <scope>NUCLEOTIDE SEQUENCE</scope>
    <source>
        <strain evidence="6">D6</strain>
    </source>
</reference>
<gene>
    <name evidence="6" type="ORF">SEMRO_763_G198830.1</name>
</gene>
<keyword evidence="7" id="KW-1185">Reference proteome</keyword>
<dbReference type="Gene3D" id="6.10.140.2220">
    <property type="match status" value="1"/>
</dbReference>
<evidence type="ECO:0000256" key="4">
    <source>
        <dbReference type="PROSITE-ProRule" id="PRU00134"/>
    </source>
</evidence>
<evidence type="ECO:0000313" key="6">
    <source>
        <dbReference type="EMBL" id="CAB9516138.1"/>
    </source>
</evidence>
<evidence type="ECO:0000256" key="3">
    <source>
        <dbReference type="ARBA" id="ARBA00022833"/>
    </source>
</evidence>
<dbReference type="Pfam" id="PF01753">
    <property type="entry name" value="zf-MYND"/>
    <property type="match status" value="1"/>
</dbReference>
<dbReference type="OrthoDB" id="5282002at2759"/>
<dbReference type="SUPFAM" id="SSF144232">
    <property type="entry name" value="HIT/MYND zinc finger-like"/>
    <property type="match status" value="1"/>
</dbReference>
<keyword evidence="2 4" id="KW-0863">Zinc-finger</keyword>
<dbReference type="Proteomes" id="UP001153069">
    <property type="component" value="Unassembled WGS sequence"/>
</dbReference>
<evidence type="ECO:0000256" key="2">
    <source>
        <dbReference type="ARBA" id="ARBA00022771"/>
    </source>
</evidence>